<evidence type="ECO:0000313" key="4">
    <source>
        <dbReference type="Proteomes" id="UP001519460"/>
    </source>
</evidence>
<dbReference type="AlphaFoldDB" id="A0ABD0KSG1"/>
<evidence type="ECO:0000256" key="1">
    <source>
        <dbReference type="SAM" id="MobiDB-lite"/>
    </source>
</evidence>
<dbReference type="EMBL" id="JACVVK020000130">
    <property type="protein sequence ID" value="KAK7490085.1"/>
    <property type="molecule type" value="Genomic_DNA"/>
</dbReference>
<accession>A0ABD0KSG1</accession>
<comment type="caution">
    <text evidence="3">The sequence shown here is derived from an EMBL/GenBank/DDBJ whole genome shotgun (WGS) entry which is preliminary data.</text>
</comment>
<keyword evidence="2" id="KW-0732">Signal</keyword>
<keyword evidence="4" id="KW-1185">Reference proteome</keyword>
<dbReference type="Proteomes" id="UP001519460">
    <property type="component" value="Unassembled WGS sequence"/>
</dbReference>
<feature type="signal peptide" evidence="2">
    <location>
        <begin position="1"/>
        <end position="25"/>
    </location>
</feature>
<protein>
    <submittedName>
        <fullName evidence="3">Uncharacterized protein</fullName>
    </submittedName>
</protein>
<sequence length="152" mass="16850">MMKPKPRVICSAIFVGLLATVQSQADEKSVLSVYSRFMWMGVGYRREMENYDWSLCRNPRSTDEPQAASNAGFHQYEPTPGPDTASRGIHSDYELASDPAGHYSTPHPAPDRAAVNAGTRGQHGDASSSYNELSFEAQRPKQGARTYDHLKQ</sequence>
<feature type="region of interest" description="Disordered" evidence="1">
    <location>
        <begin position="56"/>
        <end position="152"/>
    </location>
</feature>
<evidence type="ECO:0000313" key="3">
    <source>
        <dbReference type="EMBL" id="KAK7490085.1"/>
    </source>
</evidence>
<feature type="chain" id="PRO_5044770853" evidence="2">
    <location>
        <begin position="26"/>
        <end position="152"/>
    </location>
</feature>
<organism evidence="3 4">
    <name type="scientific">Batillaria attramentaria</name>
    <dbReference type="NCBI Taxonomy" id="370345"/>
    <lineage>
        <taxon>Eukaryota</taxon>
        <taxon>Metazoa</taxon>
        <taxon>Spiralia</taxon>
        <taxon>Lophotrochozoa</taxon>
        <taxon>Mollusca</taxon>
        <taxon>Gastropoda</taxon>
        <taxon>Caenogastropoda</taxon>
        <taxon>Sorbeoconcha</taxon>
        <taxon>Cerithioidea</taxon>
        <taxon>Batillariidae</taxon>
        <taxon>Batillaria</taxon>
    </lineage>
</organism>
<name>A0ABD0KSG1_9CAEN</name>
<gene>
    <name evidence="3" type="ORF">BaRGS_00018607</name>
</gene>
<proteinExistence type="predicted"/>
<evidence type="ECO:0000256" key="2">
    <source>
        <dbReference type="SAM" id="SignalP"/>
    </source>
</evidence>
<reference evidence="3 4" key="1">
    <citation type="journal article" date="2023" name="Sci. Data">
        <title>Genome assembly of the Korean intertidal mud-creeper Batillaria attramentaria.</title>
        <authorList>
            <person name="Patra A.K."/>
            <person name="Ho P.T."/>
            <person name="Jun S."/>
            <person name="Lee S.J."/>
            <person name="Kim Y."/>
            <person name="Won Y.J."/>
        </authorList>
    </citation>
    <scope>NUCLEOTIDE SEQUENCE [LARGE SCALE GENOMIC DNA]</scope>
    <source>
        <strain evidence="3">Wonlab-2016</strain>
    </source>
</reference>